<feature type="transmembrane region" description="Helical" evidence="13">
    <location>
        <begin position="320"/>
        <end position="349"/>
    </location>
</feature>
<evidence type="ECO:0000256" key="9">
    <source>
        <dbReference type="ARBA" id="ARBA00022989"/>
    </source>
</evidence>
<feature type="transmembrane region" description="Helical" evidence="13">
    <location>
        <begin position="434"/>
        <end position="456"/>
    </location>
</feature>
<dbReference type="SMART" id="SM00448">
    <property type="entry name" value="REC"/>
    <property type="match status" value="1"/>
</dbReference>
<dbReference type="Pfam" id="PF12860">
    <property type="entry name" value="PAS_7"/>
    <property type="match status" value="1"/>
</dbReference>
<dbReference type="InterPro" id="IPR050736">
    <property type="entry name" value="Sensor_HK_Regulatory"/>
</dbReference>
<evidence type="ECO:0000313" key="17">
    <source>
        <dbReference type="Proteomes" id="UP000598997"/>
    </source>
</evidence>
<dbReference type="GO" id="GO:0000155">
    <property type="term" value="F:phosphorelay sensor kinase activity"/>
    <property type="evidence" value="ECO:0007669"/>
    <property type="project" value="InterPro"/>
</dbReference>
<dbReference type="InterPro" id="IPR003594">
    <property type="entry name" value="HATPase_dom"/>
</dbReference>
<feature type="transmembrane region" description="Helical" evidence="13">
    <location>
        <begin position="275"/>
        <end position="300"/>
    </location>
</feature>
<dbReference type="Pfam" id="PF02518">
    <property type="entry name" value="HATPase_c"/>
    <property type="match status" value="1"/>
</dbReference>
<evidence type="ECO:0000256" key="12">
    <source>
        <dbReference type="PROSITE-ProRule" id="PRU00169"/>
    </source>
</evidence>
<dbReference type="Gene3D" id="3.30.450.20">
    <property type="entry name" value="PAS domain"/>
    <property type="match status" value="1"/>
</dbReference>
<feature type="transmembrane region" description="Helical" evidence="13">
    <location>
        <begin position="112"/>
        <end position="132"/>
    </location>
</feature>
<keyword evidence="11 13" id="KW-0472">Membrane</keyword>
<protein>
    <recommendedName>
        <fullName evidence="4">histidine kinase</fullName>
        <ecNumber evidence="4">2.7.13.3</ecNumber>
    </recommendedName>
</protein>
<evidence type="ECO:0000256" key="11">
    <source>
        <dbReference type="ARBA" id="ARBA00023136"/>
    </source>
</evidence>
<feature type="transmembrane region" description="Helical" evidence="13">
    <location>
        <begin position="45"/>
        <end position="66"/>
    </location>
</feature>
<feature type="modified residue" description="4-aspartylphosphate" evidence="12">
    <location>
        <position position="1049"/>
    </location>
</feature>
<dbReference type="SUPFAM" id="SSF55785">
    <property type="entry name" value="PYP-like sensor domain (PAS domain)"/>
    <property type="match status" value="1"/>
</dbReference>
<feature type="transmembrane region" description="Helical" evidence="13">
    <location>
        <begin position="405"/>
        <end position="427"/>
    </location>
</feature>
<dbReference type="SMART" id="SM00388">
    <property type="entry name" value="HisKA"/>
    <property type="match status" value="1"/>
</dbReference>
<accession>A0A917DJK9</accession>
<dbReference type="OrthoDB" id="9764438at2"/>
<dbReference type="PRINTS" id="PR00344">
    <property type="entry name" value="BCTRLSENSOR"/>
</dbReference>
<feature type="transmembrane region" description="Helical" evidence="13">
    <location>
        <begin position="235"/>
        <end position="254"/>
    </location>
</feature>
<dbReference type="FunFam" id="3.30.565.10:FF:000049">
    <property type="entry name" value="Two-component sensor histidine kinase"/>
    <property type="match status" value="1"/>
</dbReference>
<dbReference type="RefSeq" id="WP_066766591.1">
    <property type="nucleotide sequence ID" value="NZ_BMIO01000004.1"/>
</dbReference>
<comment type="catalytic activity">
    <reaction evidence="1">
        <text>ATP + protein L-histidine = ADP + protein N-phospho-L-histidine.</text>
        <dbReference type="EC" id="2.7.13.3"/>
    </reaction>
</comment>
<feature type="transmembrane region" description="Helical" evidence="13">
    <location>
        <begin position="187"/>
        <end position="215"/>
    </location>
</feature>
<dbReference type="SUPFAM" id="SSF47384">
    <property type="entry name" value="Homodimeric domain of signal transducing histidine kinase"/>
    <property type="match status" value="1"/>
</dbReference>
<evidence type="ECO:0000256" key="3">
    <source>
        <dbReference type="ARBA" id="ARBA00006434"/>
    </source>
</evidence>
<dbReference type="Gene3D" id="1.10.287.130">
    <property type="match status" value="1"/>
</dbReference>
<dbReference type="AlphaFoldDB" id="A0A917DJK9"/>
<dbReference type="PANTHER" id="PTHR43711:SF31">
    <property type="entry name" value="HISTIDINE KINASE"/>
    <property type="match status" value="1"/>
</dbReference>
<evidence type="ECO:0000256" key="1">
    <source>
        <dbReference type="ARBA" id="ARBA00000085"/>
    </source>
</evidence>
<dbReference type="Pfam" id="PF00512">
    <property type="entry name" value="HisKA"/>
    <property type="match status" value="1"/>
</dbReference>
<dbReference type="Gene3D" id="1.20.1730.10">
    <property type="entry name" value="Sodium/glucose cotransporter"/>
    <property type="match status" value="1"/>
</dbReference>
<dbReference type="InterPro" id="IPR011006">
    <property type="entry name" value="CheY-like_superfamily"/>
</dbReference>
<gene>
    <name evidence="16" type="ORF">GCM10010989_14460</name>
</gene>
<sequence length="1119" mass="121360">MSLLVMPMLAVLYGALLFLVAHLGDDDRMAEFAGRHKRTIFGLSLAVYCTSWTFYGAVGTAATSGWQFVPIYLGPVLMFTVFGGFVARVLQTGKAQHSTSIADFLSARYGKSAWVAAMVTIIALFGALPYMALQLKSVSQTMTALSPELMGLLRGEEVALTVAAAMAAFAMLFGTGRIDLTQQNRGVVIAIAFEAVVKLVALVTMAAFAFFLLTQRVPDDGVTQALEASFSTTQIDSRFIVMTFLGAMAILCLPRQFHMLVVEARESRLVGTARWLFPAYLVIVCLCVLPVMLAGKALLPASAPADMHMLQLPISFGADWLALLAFIGGFSAATGMIIVTSIALSSMITNDLIVPVFFRSQIRRRGETQMIGNALINVRRLVIAVLLALAYAYHRSVGSEATLAGLGEIAFASAAQFAPGLLLGFFWRKANRSGMIAGLTGGFAMWLMLLAMPVFGPEIVPPVVGSDPLVSGVVLSLSANMLLFVVFSVAAEPNLLDRVQSVAFIDQSEADLGRSRIATNTRVADFRLLLEQFMGASNARDALNRLRLVTARPYHDADEPDDPLIDMAERMISSIIGSSSARALIQSTLEGEPVSIEHVVAMFDETSQRLQFGSDLLQIAIENIDQGISVVDAEQRLVAWNNRYRMMFDLPTELVEVGRPIAEMIRFNMRQMGHDEAATEHEVNKRLHHLRAGRRHSTERELPDGRVLRILGNAAPGGGYVTSYTDITADREAEAALEAKVRQRTQQLVEANRALEAATRSKTRFLAAASHDLVQPMNAARLFASALAEEIGPKRAQESALLAQIDRSIETADRLLRALLDISRLDGGKAQVEPERFSLDTVFAEIENEFALQAEAKGLGLVVRRSGLWVRTDRGLFISVLQNLVTNAVRYTDEGRILVAARKRGDMAEIVVADQGRGIAEEDLPRIFEEFTRLGERNSDEGLGLGLAIVRRIAAMLGTEVETRSVVGRGTSFRFRLPLVEPGTPAAPVGKLRTPAPAPNRREVVCIDNDTGGLGAVTALLERWGFDVHAATGPEGIDLASAPDLLLLDYRLDDDLTGDVAYDRLCEKWGTSPPAILLTAEDTAETKAAAERIGASRLIKPPSPPALRSLMNALLSQPG</sequence>
<proteinExistence type="inferred from homology"/>
<evidence type="ECO:0000256" key="4">
    <source>
        <dbReference type="ARBA" id="ARBA00012438"/>
    </source>
</evidence>
<dbReference type="InterPro" id="IPR003661">
    <property type="entry name" value="HisK_dim/P_dom"/>
</dbReference>
<evidence type="ECO:0000259" key="15">
    <source>
        <dbReference type="PROSITE" id="PS50110"/>
    </source>
</evidence>
<evidence type="ECO:0000256" key="5">
    <source>
        <dbReference type="ARBA" id="ARBA00022553"/>
    </source>
</evidence>
<dbReference type="InterPro" id="IPR001734">
    <property type="entry name" value="Na/solute_symporter"/>
</dbReference>
<comment type="subcellular location">
    <subcellularLocation>
        <location evidence="2">Membrane</location>
        <topology evidence="2">Multi-pass membrane protein</topology>
    </subcellularLocation>
</comment>
<keyword evidence="8" id="KW-0418">Kinase</keyword>
<dbReference type="InterPro" id="IPR038377">
    <property type="entry name" value="Na/Glc_symporter_sf"/>
</dbReference>
<dbReference type="InterPro" id="IPR001789">
    <property type="entry name" value="Sig_transdc_resp-reg_receiver"/>
</dbReference>
<feature type="transmembrane region" description="Helical" evidence="13">
    <location>
        <begin position="370"/>
        <end position="393"/>
    </location>
</feature>
<dbReference type="CDD" id="cd10322">
    <property type="entry name" value="SLC5sbd"/>
    <property type="match status" value="1"/>
</dbReference>
<evidence type="ECO:0000256" key="7">
    <source>
        <dbReference type="ARBA" id="ARBA00022692"/>
    </source>
</evidence>
<dbReference type="CDD" id="cd00082">
    <property type="entry name" value="HisKA"/>
    <property type="match status" value="1"/>
</dbReference>
<dbReference type="PROSITE" id="PS50283">
    <property type="entry name" value="NA_SOLUT_SYMP_3"/>
    <property type="match status" value="1"/>
</dbReference>
<dbReference type="InterPro" id="IPR005467">
    <property type="entry name" value="His_kinase_dom"/>
</dbReference>
<reference evidence="16 17" key="1">
    <citation type="journal article" date="2014" name="Int. J. Syst. Evol. Microbiol.">
        <title>Complete genome sequence of Corynebacterium casei LMG S-19264T (=DSM 44701T), isolated from a smear-ripened cheese.</title>
        <authorList>
            <consortium name="US DOE Joint Genome Institute (JGI-PGF)"/>
            <person name="Walter F."/>
            <person name="Albersmeier A."/>
            <person name="Kalinowski J."/>
            <person name="Ruckert C."/>
        </authorList>
    </citation>
    <scope>NUCLEOTIDE SEQUENCE [LARGE SCALE GENOMIC DNA]</scope>
    <source>
        <strain evidence="16 17">CGMCC 1.15358</strain>
    </source>
</reference>
<evidence type="ECO:0000256" key="13">
    <source>
        <dbReference type="SAM" id="Phobius"/>
    </source>
</evidence>
<feature type="transmembrane region" description="Helical" evidence="13">
    <location>
        <begin position="72"/>
        <end position="91"/>
    </location>
</feature>
<organism evidence="16 17">
    <name type="scientific">Croceicoccus pelagius</name>
    <dbReference type="NCBI Taxonomy" id="1703341"/>
    <lineage>
        <taxon>Bacteria</taxon>
        <taxon>Pseudomonadati</taxon>
        <taxon>Pseudomonadota</taxon>
        <taxon>Alphaproteobacteria</taxon>
        <taxon>Sphingomonadales</taxon>
        <taxon>Erythrobacteraceae</taxon>
        <taxon>Croceicoccus</taxon>
    </lineage>
</organism>
<dbReference type="SUPFAM" id="SSF55874">
    <property type="entry name" value="ATPase domain of HSP90 chaperone/DNA topoisomerase II/histidine kinase"/>
    <property type="match status" value="1"/>
</dbReference>
<dbReference type="Gene3D" id="3.40.50.2300">
    <property type="match status" value="1"/>
</dbReference>
<dbReference type="SUPFAM" id="SSF52172">
    <property type="entry name" value="CheY-like"/>
    <property type="match status" value="1"/>
</dbReference>
<evidence type="ECO:0000256" key="10">
    <source>
        <dbReference type="ARBA" id="ARBA00023012"/>
    </source>
</evidence>
<dbReference type="EMBL" id="BMIO01000004">
    <property type="protein sequence ID" value="GGD41534.1"/>
    <property type="molecule type" value="Genomic_DNA"/>
</dbReference>
<keyword evidence="6" id="KW-0808">Transferase</keyword>
<feature type="transmembrane region" description="Helical" evidence="13">
    <location>
        <begin position="6"/>
        <end position="24"/>
    </location>
</feature>
<keyword evidence="5 12" id="KW-0597">Phosphoprotein</keyword>
<dbReference type="PROSITE" id="PS50109">
    <property type="entry name" value="HIS_KIN"/>
    <property type="match status" value="1"/>
</dbReference>
<comment type="caution">
    <text evidence="16">The sequence shown here is derived from an EMBL/GenBank/DDBJ whole genome shotgun (WGS) entry which is preliminary data.</text>
</comment>
<keyword evidence="7 13" id="KW-0812">Transmembrane</keyword>
<dbReference type="SMART" id="SM00387">
    <property type="entry name" value="HATPase_c"/>
    <property type="match status" value="1"/>
</dbReference>
<evidence type="ECO:0000256" key="6">
    <source>
        <dbReference type="ARBA" id="ARBA00022679"/>
    </source>
</evidence>
<dbReference type="InterPro" id="IPR035965">
    <property type="entry name" value="PAS-like_dom_sf"/>
</dbReference>
<dbReference type="Gene3D" id="3.30.565.10">
    <property type="entry name" value="Histidine kinase-like ATPase, C-terminal domain"/>
    <property type="match status" value="1"/>
</dbReference>
<dbReference type="EC" id="2.7.13.3" evidence="4"/>
<comment type="similarity">
    <text evidence="3">Belongs to the sodium:solute symporter (SSF) (TC 2.A.21) family.</text>
</comment>
<name>A0A917DJK9_9SPHN</name>
<evidence type="ECO:0000259" key="14">
    <source>
        <dbReference type="PROSITE" id="PS50109"/>
    </source>
</evidence>
<dbReference type="InterPro" id="IPR036890">
    <property type="entry name" value="HATPase_C_sf"/>
</dbReference>
<feature type="domain" description="Response regulatory" evidence="15">
    <location>
        <begin position="1003"/>
        <end position="1115"/>
    </location>
</feature>
<dbReference type="Proteomes" id="UP000598997">
    <property type="component" value="Unassembled WGS sequence"/>
</dbReference>
<keyword evidence="10" id="KW-0902">Two-component regulatory system</keyword>
<dbReference type="CDD" id="cd00075">
    <property type="entry name" value="HATPase"/>
    <property type="match status" value="1"/>
</dbReference>
<evidence type="ECO:0000313" key="16">
    <source>
        <dbReference type="EMBL" id="GGD41534.1"/>
    </source>
</evidence>
<feature type="transmembrane region" description="Helical" evidence="13">
    <location>
        <begin position="158"/>
        <end position="175"/>
    </location>
</feature>
<dbReference type="GO" id="GO:0016020">
    <property type="term" value="C:membrane"/>
    <property type="evidence" value="ECO:0007669"/>
    <property type="project" value="UniProtKB-SubCell"/>
</dbReference>
<keyword evidence="17" id="KW-1185">Reference proteome</keyword>
<feature type="domain" description="Histidine kinase" evidence="14">
    <location>
        <begin position="768"/>
        <end position="981"/>
    </location>
</feature>
<dbReference type="PANTHER" id="PTHR43711">
    <property type="entry name" value="TWO-COMPONENT HISTIDINE KINASE"/>
    <property type="match status" value="1"/>
</dbReference>
<dbReference type="PROSITE" id="PS50110">
    <property type="entry name" value="RESPONSE_REGULATORY"/>
    <property type="match status" value="1"/>
</dbReference>
<keyword evidence="9 13" id="KW-1133">Transmembrane helix</keyword>
<dbReference type="InterPro" id="IPR036097">
    <property type="entry name" value="HisK_dim/P_sf"/>
</dbReference>
<evidence type="ECO:0000256" key="8">
    <source>
        <dbReference type="ARBA" id="ARBA00022777"/>
    </source>
</evidence>
<dbReference type="InterPro" id="IPR004358">
    <property type="entry name" value="Sig_transdc_His_kin-like_C"/>
</dbReference>
<dbReference type="GO" id="GO:0022857">
    <property type="term" value="F:transmembrane transporter activity"/>
    <property type="evidence" value="ECO:0007669"/>
    <property type="project" value="InterPro"/>
</dbReference>
<evidence type="ECO:0000256" key="2">
    <source>
        <dbReference type="ARBA" id="ARBA00004141"/>
    </source>
</evidence>